<dbReference type="EC" id="3.1.3.48" evidence="2"/>
<dbReference type="GO" id="GO:0033550">
    <property type="term" value="F:MAP kinase tyrosine phosphatase activity"/>
    <property type="evidence" value="ECO:0007669"/>
    <property type="project" value="TreeGrafter"/>
</dbReference>
<proteinExistence type="inferred from homology"/>
<dbReference type="Proteomes" id="UP000270296">
    <property type="component" value="Unassembled WGS sequence"/>
</dbReference>
<dbReference type="SMART" id="SM00195">
    <property type="entry name" value="DSPc"/>
    <property type="match status" value="1"/>
</dbReference>
<comment type="similarity">
    <text evidence="1">Belongs to the protein-tyrosine phosphatase family. Non-receptor class dual specificity subfamily.</text>
</comment>
<dbReference type="PROSITE" id="PS00383">
    <property type="entry name" value="TYR_PHOSPHATASE_1"/>
    <property type="match status" value="1"/>
</dbReference>
<evidence type="ECO:0000259" key="5">
    <source>
        <dbReference type="PROSITE" id="PS50054"/>
    </source>
</evidence>
<dbReference type="Gene3D" id="3.90.190.10">
    <property type="entry name" value="Protein tyrosine phosphatase superfamily"/>
    <property type="match status" value="1"/>
</dbReference>
<dbReference type="GO" id="GO:0017017">
    <property type="term" value="F:MAP kinase tyrosine/serine/threonine phosphatase activity"/>
    <property type="evidence" value="ECO:0007669"/>
    <property type="project" value="TreeGrafter"/>
</dbReference>
<evidence type="ECO:0000256" key="1">
    <source>
        <dbReference type="ARBA" id="ARBA00008601"/>
    </source>
</evidence>
<dbReference type="CDD" id="cd14498">
    <property type="entry name" value="DSP"/>
    <property type="match status" value="1"/>
</dbReference>
<evidence type="ECO:0000313" key="8">
    <source>
        <dbReference type="Proteomes" id="UP000270296"/>
    </source>
</evidence>
<reference evidence="7 8" key="2">
    <citation type="submission" date="2018-11" db="EMBL/GenBank/DDBJ databases">
        <authorList>
            <consortium name="Pathogen Informatics"/>
        </authorList>
    </citation>
    <scope>NUCLEOTIDE SEQUENCE [LARGE SCALE GENOMIC DNA]</scope>
</reference>
<dbReference type="WBParaSite" id="SBAD_0000508201-mRNA-1">
    <property type="protein sequence ID" value="SBAD_0000508201-mRNA-1"/>
    <property type="gene ID" value="SBAD_0000508201"/>
</dbReference>
<dbReference type="GO" id="GO:0008330">
    <property type="term" value="F:protein tyrosine/threonine phosphatase activity"/>
    <property type="evidence" value="ECO:0007669"/>
    <property type="project" value="TreeGrafter"/>
</dbReference>
<evidence type="ECO:0000256" key="2">
    <source>
        <dbReference type="ARBA" id="ARBA00013064"/>
    </source>
</evidence>
<feature type="domain" description="Tyrosine specific protein phosphatases" evidence="6">
    <location>
        <begin position="86"/>
        <end position="147"/>
    </location>
</feature>
<dbReference type="PANTHER" id="PTHR10159:SF519">
    <property type="entry name" value="DUAL SPECIFICITY PROTEIN PHOSPHATASE MPK3"/>
    <property type="match status" value="1"/>
</dbReference>
<keyword evidence="3" id="KW-0378">Hydrolase</keyword>
<evidence type="ECO:0000256" key="3">
    <source>
        <dbReference type="ARBA" id="ARBA00022801"/>
    </source>
</evidence>
<accession>A0A183IMN7</accession>
<evidence type="ECO:0000259" key="6">
    <source>
        <dbReference type="PROSITE" id="PS50056"/>
    </source>
</evidence>
<dbReference type="SUPFAM" id="SSF52799">
    <property type="entry name" value="(Phosphotyrosine protein) phosphatases II"/>
    <property type="match status" value="1"/>
</dbReference>
<protein>
    <recommendedName>
        <fullName evidence="2">protein-tyrosine-phosphatase</fullName>
        <ecNumber evidence="2">3.1.3.48</ecNumber>
    </recommendedName>
</protein>
<dbReference type="InterPro" id="IPR000387">
    <property type="entry name" value="Tyr_Pase_dom"/>
</dbReference>
<dbReference type="InterPro" id="IPR000340">
    <property type="entry name" value="Dual-sp_phosphatase_cat-dom"/>
</dbReference>
<dbReference type="OrthoDB" id="10252009at2759"/>
<dbReference type="InterPro" id="IPR016130">
    <property type="entry name" value="Tyr_Pase_AS"/>
</dbReference>
<dbReference type="PANTHER" id="PTHR10159">
    <property type="entry name" value="DUAL SPECIFICITY PROTEIN PHOSPHATASE"/>
    <property type="match status" value="1"/>
</dbReference>
<dbReference type="GO" id="GO:0043409">
    <property type="term" value="P:negative regulation of MAPK cascade"/>
    <property type="evidence" value="ECO:0007669"/>
    <property type="project" value="TreeGrafter"/>
</dbReference>
<dbReference type="InterPro" id="IPR020422">
    <property type="entry name" value="TYR_PHOSPHATASE_DUAL_dom"/>
</dbReference>
<dbReference type="EMBL" id="UZAM01008609">
    <property type="protein sequence ID" value="VDP05640.1"/>
    <property type="molecule type" value="Genomic_DNA"/>
</dbReference>
<dbReference type="InterPro" id="IPR029021">
    <property type="entry name" value="Prot-tyrosine_phosphatase-like"/>
</dbReference>
<dbReference type="Pfam" id="PF00782">
    <property type="entry name" value="DSPc"/>
    <property type="match status" value="1"/>
</dbReference>
<organism evidence="9">
    <name type="scientific">Soboliphyme baturini</name>
    <dbReference type="NCBI Taxonomy" id="241478"/>
    <lineage>
        <taxon>Eukaryota</taxon>
        <taxon>Metazoa</taxon>
        <taxon>Ecdysozoa</taxon>
        <taxon>Nematoda</taxon>
        <taxon>Enoplea</taxon>
        <taxon>Dorylaimia</taxon>
        <taxon>Dioctophymatida</taxon>
        <taxon>Dioctophymatoidea</taxon>
        <taxon>Soboliphymatidae</taxon>
        <taxon>Soboliphyme</taxon>
    </lineage>
</organism>
<dbReference type="PROSITE" id="PS50056">
    <property type="entry name" value="TYR_PHOSPHATASE_2"/>
    <property type="match status" value="1"/>
</dbReference>
<keyword evidence="4" id="KW-0904">Protein phosphatase</keyword>
<evidence type="ECO:0000313" key="9">
    <source>
        <dbReference type="WBParaSite" id="SBAD_0000508201-mRNA-1"/>
    </source>
</evidence>
<gene>
    <name evidence="7" type="ORF">SBAD_LOCUS4883</name>
</gene>
<evidence type="ECO:0000256" key="4">
    <source>
        <dbReference type="ARBA" id="ARBA00022912"/>
    </source>
</evidence>
<reference evidence="9" key="1">
    <citation type="submission" date="2016-06" db="UniProtKB">
        <authorList>
            <consortium name="WormBaseParasite"/>
        </authorList>
    </citation>
    <scope>IDENTIFICATION</scope>
</reference>
<feature type="domain" description="Tyrosine-protein phosphatase" evidence="5">
    <location>
        <begin position="24"/>
        <end position="147"/>
    </location>
</feature>
<sequence length="147" mass="16050">MNYIESALDPLVFEGKGNGSVSGKMDSITEKLFIGGFNEASDIRCLTEFNIGAVLTVATQKPLFYANGVSYKFIRVNDTFDADLLSSFDECFEFIDSHISSGRNVLVHCQVGVSRSATVVAAYLMKKLNIGVHEALAIIKAKRSCIK</sequence>
<name>A0A183IMN7_9BILA</name>
<keyword evidence="8" id="KW-1185">Reference proteome</keyword>
<evidence type="ECO:0000313" key="7">
    <source>
        <dbReference type="EMBL" id="VDP05640.1"/>
    </source>
</evidence>
<dbReference type="PROSITE" id="PS50054">
    <property type="entry name" value="TYR_PHOSPHATASE_DUAL"/>
    <property type="match status" value="1"/>
</dbReference>
<dbReference type="GO" id="GO:0005737">
    <property type="term" value="C:cytoplasm"/>
    <property type="evidence" value="ECO:0007669"/>
    <property type="project" value="TreeGrafter"/>
</dbReference>
<dbReference type="AlphaFoldDB" id="A0A183IMN7"/>